<proteinExistence type="predicted"/>
<accession>A0A9N8WH46</accession>
<evidence type="ECO:0000313" key="2">
    <source>
        <dbReference type="Proteomes" id="UP000789572"/>
    </source>
</evidence>
<sequence>MEKLPKHVLELLTVSNLKEVELPPQAQELLDKFEKTYEDLGTDFSLSDMDGIGYPVGIEDPQLKKNMGMIWSVLEGLQKVEDLLKKALQLNTFVDDVACGVKRVLEESMVLPVDENEEEDIATRVENLTIASTPYIYTPQKR</sequence>
<dbReference type="OrthoDB" id="2443950at2759"/>
<name>A0A9N8WH46_9GLOM</name>
<gene>
    <name evidence="1" type="ORF">POCULU_LOCUS1831</name>
</gene>
<dbReference type="EMBL" id="CAJVPJ010000149">
    <property type="protein sequence ID" value="CAG8486500.1"/>
    <property type="molecule type" value="Genomic_DNA"/>
</dbReference>
<dbReference type="AlphaFoldDB" id="A0A9N8WH46"/>
<organism evidence="1 2">
    <name type="scientific">Paraglomus occultum</name>
    <dbReference type="NCBI Taxonomy" id="144539"/>
    <lineage>
        <taxon>Eukaryota</taxon>
        <taxon>Fungi</taxon>
        <taxon>Fungi incertae sedis</taxon>
        <taxon>Mucoromycota</taxon>
        <taxon>Glomeromycotina</taxon>
        <taxon>Glomeromycetes</taxon>
        <taxon>Paraglomerales</taxon>
        <taxon>Paraglomeraceae</taxon>
        <taxon>Paraglomus</taxon>
    </lineage>
</organism>
<comment type="caution">
    <text evidence="1">The sequence shown here is derived from an EMBL/GenBank/DDBJ whole genome shotgun (WGS) entry which is preliminary data.</text>
</comment>
<dbReference type="Proteomes" id="UP000789572">
    <property type="component" value="Unassembled WGS sequence"/>
</dbReference>
<protein>
    <submittedName>
        <fullName evidence="1">2360_t:CDS:1</fullName>
    </submittedName>
</protein>
<reference evidence="1" key="1">
    <citation type="submission" date="2021-06" db="EMBL/GenBank/DDBJ databases">
        <authorList>
            <person name="Kallberg Y."/>
            <person name="Tangrot J."/>
            <person name="Rosling A."/>
        </authorList>
    </citation>
    <scope>NUCLEOTIDE SEQUENCE</scope>
    <source>
        <strain evidence="1">IA702</strain>
    </source>
</reference>
<keyword evidence="2" id="KW-1185">Reference proteome</keyword>
<evidence type="ECO:0000313" key="1">
    <source>
        <dbReference type="EMBL" id="CAG8486500.1"/>
    </source>
</evidence>